<name>A0A6J5BQ97_9BURK</name>
<evidence type="ECO:0000313" key="2">
    <source>
        <dbReference type="EMBL" id="CAB3714191.1"/>
    </source>
</evidence>
<keyword evidence="3" id="KW-1185">Reference proteome</keyword>
<sequence length="331" mass="36326">MHRQRPRRGRRPGSGRHRLGRLGRFGVEGEGARQRQRRQAPPSHQAGLGRPHEQHAVAAREALEQRHRPLLRGGVEIDQQVAAEHEVIGQHVRQQMRIEQIARQEAHPRHHHVGQLMAVGGLGEIAVAVRQVVAAERIAAITGAPGELDHALADVHRVDLEASGRHPGIEQRHGDGIRLLAAGTGHAQHPQHARLGARREQALARQRGHRRLRFRIAEEPGLRHDHRLDQLLHLGRRGLQQRQVILLVVAARRLHAVAHRALDRGAADGAAVQPHLALERRAEVIHPCHARAPSSDAIAAGNSSARTASGNRSATLTACTMPRPSLSTGPR</sequence>
<feature type="region of interest" description="Disordered" evidence="1">
    <location>
        <begin position="1"/>
        <end position="55"/>
    </location>
</feature>
<dbReference type="AlphaFoldDB" id="A0A6J5BQ97"/>
<dbReference type="Proteomes" id="UP000507979">
    <property type="component" value="Unassembled WGS sequence"/>
</dbReference>
<dbReference type="EMBL" id="CADIJR010000124">
    <property type="protein sequence ID" value="CAB3714191.1"/>
    <property type="molecule type" value="Genomic_DNA"/>
</dbReference>
<gene>
    <name evidence="2" type="ORF">LMG26845_05946</name>
</gene>
<proteinExistence type="predicted"/>
<evidence type="ECO:0000256" key="1">
    <source>
        <dbReference type="SAM" id="MobiDB-lite"/>
    </source>
</evidence>
<evidence type="ECO:0000313" key="3">
    <source>
        <dbReference type="Proteomes" id="UP000507979"/>
    </source>
</evidence>
<accession>A0A6J5BQ97</accession>
<reference evidence="2 3" key="1">
    <citation type="submission" date="2020-04" db="EMBL/GenBank/DDBJ databases">
        <authorList>
            <person name="De Canck E."/>
        </authorList>
    </citation>
    <scope>NUCLEOTIDE SEQUENCE [LARGE SCALE GENOMIC DNA]</scope>
    <source>
        <strain evidence="2 3">LMG 26845</strain>
    </source>
</reference>
<feature type="compositionally biased region" description="Basic residues" evidence="1">
    <location>
        <begin position="1"/>
        <end position="21"/>
    </location>
</feature>
<feature type="region of interest" description="Disordered" evidence="1">
    <location>
        <begin position="294"/>
        <end position="331"/>
    </location>
</feature>
<organism evidence="2 3">
    <name type="scientific">Achromobacter insuavis</name>
    <dbReference type="NCBI Taxonomy" id="1287735"/>
    <lineage>
        <taxon>Bacteria</taxon>
        <taxon>Pseudomonadati</taxon>
        <taxon>Pseudomonadota</taxon>
        <taxon>Betaproteobacteria</taxon>
        <taxon>Burkholderiales</taxon>
        <taxon>Alcaligenaceae</taxon>
        <taxon>Achromobacter</taxon>
    </lineage>
</organism>
<protein>
    <submittedName>
        <fullName evidence="2">Uncharacterized protein</fullName>
    </submittedName>
</protein>
<feature type="compositionally biased region" description="Polar residues" evidence="1">
    <location>
        <begin position="301"/>
        <end position="318"/>
    </location>
</feature>